<evidence type="ECO:0000256" key="3">
    <source>
        <dbReference type="ARBA" id="ARBA00009548"/>
    </source>
</evidence>
<feature type="compositionally biased region" description="Gly residues" evidence="13">
    <location>
        <begin position="274"/>
        <end position="290"/>
    </location>
</feature>
<feature type="domain" description="Btz" evidence="14">
    <location>
        <begin position="206"/>
        <end position="346"/>
    </location>
</feature>
<comment type="subcellular location">
    <subcellularLocation>
        <location evidence="2">Cytoplasm</location>
    </subcellularLocation>
    <subcellularLocation>
        <location evidence="1">Nucleus</location>
    </subcellularLocation>
</comment>
<feature type="region of interest" description="Disordered" evidence="13">
    <location>
        <begin position="262"/>
        <end position="352"/>
    </location>
</feature>
<evidence type="ECO:0000256" key="6">
    <source>
        <dbReference type="ARBA" id="ARBA00022664"/>
    </source>
</evidence>
<feature type="compositionally biased region" description="Polar residues" evidence="13">
    <location>
        <begin position="781"/>
        <end position="791"/>
    </location>
</feature>
<dbReference type="Proteomes" id="UP000183567">
    <property type="component" value="Unassembled WGS sequence"/>
</dbReference>
<evidence type="ECO:0000256" key="1">
    <source>
        <dbReference type="ARBA" id="ARBA00004123"/>
    </source>
</evidence>
<evidence type="ECO:0000259" key="14">
    <source>
        <dbReference type="Pfam" id="PF09405"/>
    </source>
</evidence>
<dbReference type="GO" id="GO:0006397">
    <property type="term" value="P:mRNA processing"/>
    <property type="evidence" value="ECO:0007669"/>
    <property type="project" value="UniProtKB-KW"/>
</dbReference>
<proteinExistence type="inferred from homology"/>
<evidence type="ECO:0000256" key="7">
    <source>
        <dbReference type="ARBA" id="ARBA00022816"/>
    </source>
</evidence>
<feature type="compositionally biased region" description="Basic residues" evidence="13">
    <location>
        <begin position="166"/>
        <end position="176"/>
    </location>
</feature>
<feature type="region of interest" description="Disordered" evidence="13">
    <location>
        <begin position="147"/>
        <end position="250"/>
    </location>
</feature>
<evidence type="ECO:0000256" key="13">
    <source>
        <dbReference type="SAM" id="MobiDB-lite"/>
    </source>
</evidence>
<keyword evidence="8" id="KW-0810">Translation regulation</keyword>
<evidence type="ECO:0000313" key="16">
    <source>
        <dbReference type="Proteomes" id="UP000183567"/>
    </source>
</evidence>
<keyword evidence="12" id="KW-0539">Nucleus</keyword>
<dbReference type="GO" id="GO:0008380">
    <property type="term" value="P:RNA splicing"/>
    <property type="evidence" value="ECO:0007669"/>
    <property type="project" value="UniProtKB-KW"/>
</dbReference>
<dbReference type="GO" id="GO:0003729">
    <property type="term" value="F:mRNA binding"/>
    <property type="evidence" value="ECO:0007669"/>
    <property type="project" value="InterPro"/>
</dbReference>
<evidence type="ECO:0000256" key="4">
    <source>
        <dbReference type="ARBA" id="ARBA00022448"/>
    </source>
</evidence>
<dbReference type="AlphaFoldDB" id="A0A1J8QXA6"/>
<feature type="compositionally biased region" description="Basic residues" evidence="13">
    <location>
        <begin position="28"/>
        <end position="38"/>
    </location>
</feature>
<evidence type="ECO:0000256" key="2">
    <source>
        <dbReference type="ARBA" id="ARBA00004496"/>
    </source>
</evidence>
<evidence type="ECO:0000256" key="9">
    <source>
        <dbReference type="ARBA" id="ARBA00022884"/>
    </source>
</evidence>
<dbReference type="OrthoDB" id="3361414at2759"/>
<reference evidence="15 16" key="1">
    <citation type="submission" date="2016-03" db="EMBL/GenBank/DDBJ databases">
        <title>Comparative genomics of the ectomycorrhizal sister species Rhizopogon vinicolor and Rhizopogon vesiculosus (Basidiomycota: Boletales) reveals a divergence of the mating type B locus.</title>
        <authorList>
            <person name="Mujic A.B."/>
            <person name="Kuo A."/>
            <person name="Tritt A."/>
            <person name="Lipzen A."/>
            <person name="Chen C."/>
            <person name="Johnson J."/>
            <person name="Sharma A."/>
            <person name="Barry K."/>
            <person name="Grigoriev I.V."/>
            <person name="Spatafora J.W."/>
        </authorList>
    </citation>
    <scope>NUCLEOTIDE SEQUENCE [LARGE SCALE GENOMIC DNA]</scope>
    <source>
        <strain evidence="15 16">AM-OR11-056</strain>
    </source>
</reference>
<feature type="compositionally biased region" description="Polar residues" evidence="13">
    <location>
        <begin position="84"/>
        <end position="99"/>
    </location>
</feature>
<feature type="compositionally biased region" description="Polar residues" evidence="13">
    <location>
        <begin position="800"/>
        <end position="809"/>
    </location>
</feature>
<keyword evidence="5" id="KW-0963">Cytoplasm</keyword>
<dbReference type="GO" id="GO:0005737">
    <property type="term" value="C:cytoplasm"/>
    <property type="evidence" value="ECO:0007669"/>
    <property type="project" value="UniProtKB-SubCell"/>
</dbReference>
<feature type="compositionally biased region" description="Basic and acidic residues" evidence="13">
    <location>
        <begin position="39"/>
        <end position="54"/>
    </location>
</feature>
<feature type="compositionally biased region" description="Polar residues" evidence="13">
    <location>
        <begin position="150"/>
        <end position="159"/>
    </location>
</feature>
<dbReference type="Pfam" id="PF09405">
    <property type="entry name" value="Btz"/>
    <property type="match status" value="1"/>
</dbReference>
<evidence type="ECO:0000256" key="10">
    <source>
        <dbReference type="ARBA" id="ARBA00023161"/>
    </source>
</evidence>
<keyword evidence="6" id="KW-0507">mRNA processing</keyword>
<feature type="compositionally biased region" description="Basic and acidic residues" evidence="13">
    <location>
        <begin position="326"/>
        <end position="339"/>
    </location>
</feature>
<keyword evidence="9" id="KW-0694">RNA-binding</keyword>
<dbReference type="EMBL" id="LVVM01001672">
    <property type="protein sequence ID" value="OJA18025.1"/>
    <property type="molecule type" value="Genomic_DNA"/>
</dbReference>
<keyword evidence="4" id="KW-0813">Transport</keyword>
<evidence type="ECO:0000256" key="11">
    <source>
        <dbReference type="ARBA" id="ARBA00023187"/>
    </source>
</evidence>
<feature type="region of interest" description="Disordered" evidence="13">
    <location>
        <begin position="699"/>
        <end position="813"/>
    </location>
</feature>
<feature type="compositionally biased region" description="Polar residues" evidence="13">
    <location>
        <begin position="210"/>
        <end position="219"/>
    </location>
</feature>
<dbReference type="InterPro" id="IPR018545">
    <property type="entry name" value="Btz_dom"/>
</dbReference>
<name>A0A1J8QXA6_9AGAM</name>
<evidence type="ECO:0000256" key="12">
    <source>
        <dbReference type="ARBA" id="ARBA00023242"/>
    </source>
</evidence>
<feature type="compositionally biased region" description="Low complexity" evidence="13">
    <location>
        <begin position="341"/>
        <end position="352"/>
    </location>
</feature>
<keyword evidence="16" id="KW-1185">Reference proteome</keyword>
<dbReference type="GO" id="GO:0035145">
    <property type="term" value="C:exon-exon junction complex"/>
    <property type="evidence" value="ECO:0007669"/>
    <property type="project" value="InterPro"/>
</dbReference>
<evidence type="ECO:0000256" key="8">
    <source>
        <dbReference type="ARBA" id="ARBA00022845"/>
    </source>
</evidence>
<evidence type="ECO:0000313" key="15">
    <source>
        <dbReference type="EMBL" id="OJA18025.1"/>
    </source>
</evidence>
<feature type="region of interest" description="Disordered" evidence="13">
    <location>
        <begin position="1"/>
        <end position="120"/>
    </location>
</feature>
<accession>A0A1J8QXA6</accession>
<comment type="caution">
    <text evidence="15">The sequence shown here is derived from an EMBL/GenBank/DDBJ whole genome shotgun (WGS) entry which is preliminary data.</text>
</comment>
<dbReference type="GO" id="GO:0000184">
    <property type="term" value="P:nuclear-transcribed mRNA catabolic process, nonsense-mediated decay"/>
    <property type="evidence" value="ECO:0007669"/>
    <property type="project" value="UniProtKB-KW"/>
</dbReference>
<feature type="compositionally biased region" description="Low complexity" evidence="13">
    <location>
        <begin position="540"/>
        <end position="558"/>
    </location>
</feature>
<keyword evidence="11" id="KW-0508">mRNA splicing</keyword>
<dbReference type="GO" id="GO:0051028">
    <property type="term" value="P:mRNA transport"/>
    <property type="evidence" value="ECO:0007669"/>
    <property type="project" value="UniProtKB-KW"/>
</dbReference>
<evidence type="ECO:0000256" key="5">
    <source>
        <dbReference type="ARBA" id="ARBA00022490"/>
    </source>
</evidence>
<keyword evidence="7" id="KW-0509">mRNA transport</keyword>
<comment type="similarity">
    <text evidence="3">Belongs to the CASC3 family.</text>
</comment>
<feature type="compositionally biased region" description="Polar residues" evidence="13">
    <location>
        <begin position="182"/>
        <end position="195"/>
    </location>
</feature>
<feature type="region of interest" description="Disordered" evidence="13">
    <location>
        <begin position="518"/>
        <end position="564"/>
    </location>
</feature>
<dbReference type="STRING" id="180088.A0A1J8QXA6"/>
<gene>
    <name evidence="15" type="ORF">AZE42_07037</name>
</gene>
<protein>
    <recommendedName>
        <fullName evidence="14">Btz domain-containing protein</fullName>
    </recommendedName>
</protein>
<feature type="compositionally biased region" description="Low complexity" evidence="13">
    <location>
        <begin position="748"/>
        <end position="768"/>
    </location>
</feature>
<keyword evidence="10" id="KW-0866">Nonsense-mediated mRNA decay</keyword>
<sequence>MPATVSSAASRADVKLSSAKFRSSPQPRKTRMVKRRGRGRDQFDSDDEVVREVGTDSESDDAYSSIASETDSDTEPISEDIVSNGHSRFLTPNTTQSSADVPKLNHQSAKDLQGDSTPFFSAAGDWSEMVAEETANGPAELPVIEFAEFNSPSVPQRTLSGPPPRKTGKASKRPLFKRAVSAPSSDRGTAPQSAPVQVDQVAEPVDDQPKASTSRQPSRNHAARHAYQQRLEADPSYVPTVGEFWGHDDRLLDKDLRSLSGWWRGRWQGRGRGRGGGFSGGFGRGRGRGGFTDSESSRPAPETPVSQETEKPPAETPPIDQLWTHDGFEEMKKRDEKRRVAVQSQQQQAARPARGFMPLRGRGAFIAGRGRGGFTRGGFTPSPTRAHFAPPAAAAAASGRTWYAMKPERVWTKQHEGFLHFDHALRTRPGQGPGYRVKLGGKDGHVVRGPVRAPQATSEHTPSVAAPSEASEKTFVVRLPKRAGKEKASEPVAEAVEINITVANAPVEDVFTVRPELVPPRQPIPTSQSASPAVNGHVTSASVSAAPSKSAAPAPSSPHVLTSPKEKITSPLLDQMMREAADQQAKETADVTNAILQEQYDQNAPALLQVEPPAVNLDTSDAVRQSIPPLQTVFSPPSQPSPPYGSPFGYGSSLPPGVAIGHHGMAYEIATGRPVYLQHPTMYTPRPLAHGMMTPPGLPYPPMHHHSNGSPDFLAPSHTPPINGFIDPNTGSPLFAFPRQSSRVEIRSPSSHSDLKPSKSSNRRPSSLRMSAASFEPSRPASPNTESQPYRSSEGHSAQDEASSSQATDQPMPEQSMENAMYGYSPYQQQYYYPDHYGYSQYYDMSQVPQYEMYPTDPHATQAVYY</sequence>
<dbReference type="GO" id="GO:0006417">
    <property type="term" value="P:regulation of translation"/>
    <property type="evidence" value="ECO:0007669"/>
    <property type="project" value="UniProtKB-KW"/>
</dbReference>
<feature type="region of interest" description="Disordered" evidence="13">
    <location>
        <begin position="444"/>
        <end position="471"/>
    </location>
</feature>
<organism evidence="15 16">
    <name type="scientific">Rhizopogon vesiculosus</name>
    <dbReference type="NCBI Taxonomy" id="180088"/>
    <lineage>
        <taxon>Eukaryota</taxon>
        <taxon>Fungi</taxon>
        <taxon>Dikarya</taxon>
        <taxon>Basidiomycota</taxon>
        <taxon>Agaricomycotina</taxon>
        <taxon>Agaricomycetes</taxon>
        <taxon>Agaricomycetidae</taxon>
        <taxon>Boletales</taxon>
        <taxon>Suillineae</taxon>
        <taxon>Rhizopogonaceae</taxon>
        <taxon>Rhizopogon</taxon>
    </lineage>
</organism>